<dbReference type="AlphaFoldDB" id="A0A5S3YKL0"/>
<gene>
    <name evidence="2" type="ORF">CWB73_22020</name>
</gene>
<feature type="non-terminal residue" evidence="2">
    <location>
        <position position="87"/>
    </location>
</feature>
<evidence type="ECO:0008006" key="4">
    <source>
        <dbReference type="Google" id="ProtNLM"/>
    </source>
</evidence>
<evidence type="ECO:0000313" key="3">
    <source>
        <dbReference type="Proteomes" id="UP000307362"/>
    </source>
</evidence>
<dbReference type="Proteomes" id="UP000307362">
    <property type="component" value="Unassembled WGS sequence"/>
</dbReference>
<sequence>MTLWHQLLGRLRYRLRLNLTLAGLLSGAFAAMMLSIGLSWQAYQPLPYPQSDKLVWLQGDMLDEHGKAIMENAISTPVAWQLAQDQQ</sequence>
<comment type="caution">
    <text evidence="2">The sequence shown here is derived from an EMBL/GenBank/DDBJ whole genome shotgun (WGS) entry which is preliminary data.</text>
</comment>
<protein>
    <recommendedName>
        <fullName evidence="4">ABC transporter permease</fullName>
    </recommendedName>
</protein>
<reference evidence="3" key="2">
    <citation type="submission" date="2019-06" db="EMBL/GenBank/DDBJ databases">
        <title>Co-occurence of chitin degradation, pigmentation and bioactivity in marine Pseudoalteromonas.</title>
        <authorList>
            <person name="Sonnenschein E.C."/>
            <person name="Bech P.K."/>
        </authorList>
    </citation>
    <scope>NUCLEOTIDE SEQUENCE [LARGE SCALE GENOMIC DNA]</scope>
    <source>
        <strain evidence="3">S1189</strain>
    </source>
</reference>
<accession>A0A5S3YKL0</accession>
<feature type="transmembrane region" description="Helical" evidence="1">
    <location>
        <begin position="21"/>
        <end position="43"/>
    </location>
</feature>
<evidence type="ECO:0000256" key="1">
    <source>
        <dbReference type="SAM" id="Phobius"/>
    </source>
</evidence>
<proteinExistence type="predicted"/>
<keyword evidence="1" id="KW-0472">Membrane</keyword>
<reference evidence="2 3" key="1">
    <citation type="submission" date="2017-12" db="EMBL/GenBank/DDBJ databases">
        <authorList>
            <person name="Paulsen S."/>
            <person name="Gram L.K."/>
        </authorList>
    </citation>
    <scope>NUCLEOTIDE SEQUENCE [LARGE SCALE GENOMIC DNA]</scope>
    <source>
        <strain evidence="2 3">S1189</strain>
    </source>
</reference>
<name>A0A5S3YKL0_9GAMM</name>
<organism evidence="2 3">
    <name type="scientific">Pseudoalteromonas phenolica</name>
    <dbReference type="NCBI Taxonomy" id="161398"/>
    <lineage>
        <taxon>Bacteria</taxon>
        <taxon>Pseudomonadati</taxon>
        <taxon>Pseudomonadota</taxon>
        <taxon>Gammaproteobacteria</taxon>
        <taxon>Alteromonadales</taxon>
        <taxon>Pseudoalteromonadaceae</taxon>
        <taxon>Pseudoalteromonas</taxon>
    </lineage>
</organism>
<keyword evidence="1" id="KW-1133">Transmembrane helix</keyword>
<evidence type="ECO:0000313" key="2">
    <source>
        <dbReference type="EMBL" id="TMP74912.1"/>
    </source>
</evidence>
<dbReference type="EMBL" id="PNCM01000406">
    <property type="protein sequence ID" value="TMP74912.1"/>
    <property type="molecule type" value="Genomic_DNA"/>
</dbReference>
<keyword evidence="1" id="KW-0812">Transmembrane</keyword>